<name>A0A5P1EFL0_ASPOF</name>
<keyword evidence="2" id="KW-1185">Reference proteome</keyword>
<organism evidence="1 2">
    <name type="scientific">Asparagus officinalis</name>
    <name type="common">Garden asparagus</name>
    <dbReference type="NCBI Taxonomy" id="4686"/>
    <lineage>
        <taxon>Eukaryota</taxon>
        <taxon>Viridiplantae</taxon>
        <taxon>Streptophyta</taxon>
        <taxon>Embryophyta</taxon>
        <taxon>Tracheophyta</taxon>
        <taxon>Spermatophyta</taxon>
        <taxon>Magnoliopsida</taxon>
        <taxon>Liliopsida</taxon>
        <taxon>Asparagales</taxon>
        <taxon>Asparagaceae</taxon>
        <taxon>Asparagoideae</taxon>
        <taxon>Asparagus</taxon>
    </lineage>
</organism>
<reference evidence="2" key="1">
    <citation type="journal article" date="2017" name="Nat. Commun.">
        <title>The asparagus genome sheds light on the origin and evolution of a young Y chromosome.</title>
        <authorList>
            <person name="Harkess A."/>
            <person name="Zhou J."/>
            <person name="Xu C."/>
            <person name="Bowers J.E."/>
            <person name="Van der Hulst R."/>
            <person name="Ayyampalayam S."/>
            <person name="Mercati F."/>
            <person name="Riccardi P."/>
            <person name="McKain M.R."/>
            <person name="Kakrana A."/>
            <person name="Tang H."/>
            <person name="Ray J."/>
            <person name="Groenendijk J."/>
            <person name="Arikit S."/>
            <person name="Mathioni S.M."/>
            <person name="Nakano M."/>
            <person name="Shan H."/>
            <person name="Telgmann-Rauber A."/>
            <person name="Kanno A."/>
            <person name="Yue Z."/>
            <person name="Chen H."/>
            <person name="Li W."/>
            <person name="Chen Y."/>
            <person name="Xu X."/>
            <person name="Zhang Y."/>
            <person name="Luo S."/>
            <person name="Chen H."/>
            <person name="Gao J."/>
            <person name="Mao Z."/>
            <person name="Pires J.C."/>
            <person name="Luo M."/>
            <person name="Kudrna D."/>
            <person name="Wing R.A."/>
            <person name="Meyers B.C."/>
            <person name="Yi K."/>
            <person name="Kong H."/>
            <person name="Lavrijsen P."/>
            <person name="Sunseri F."/>
            <person name="Falavigna A."/>
            <person name="Ye Y."/>
            <person name="Leebens-Mack J.H."/>
            <person name="Chen G."/>
        </authorList>
    </citation>
    <scope>NUCLEOTIDE SEQUENCE [LARGE SCALE GENOMIC DNA]</scope>
    <source>
        <strain evidence="2">cv. DH0086</strain>
    </source>
</reference>
<dbReference type="AlphaFoldDB" id="A0A5P1EFL0"/>
<gene>
    <name evidence="1" type="ORF">A4U43_C07F28660</name>
</gene>
<dbReference type="Proteomes" id="UP000243459">
    <property type="component" value="Chromosome 7"/>
</dbReference>
<evidence type="ECO:0000313" key="2">
    <source>
        <dbReference type="Proteomes" id="UP000243459"/>
    </source>
</evidence>
<sequence>MGLEYNDMGGVLGRIAAVEEVAVAGRRDVGVLDSAWGYWSSLALKAADATGSYGTGGVVLGSDVDLGTGLWWSLADGVRGKHGGGAAAAEGLQAPD</sequence>
<accession>A0A5P1EFL0</accession>
<evidence type="ECO:0000313" key="1">
    <source>
        <dbReference type="EMBL" id="ONK64676.1"/>
    </source>
</evidence>
<dbReference type="EMBL" id="CM007387">
    <property type="protein sequence ID" value="ONK64676.1"/>
    <property type="molecule type" value="Genomic_DNA"/>
</dbReference>
<dbReference type="Gramene" id="ONK64676">
    <property type="protein sequence ID" value="ONK64676"/>
    <property type="gene ID" value="A4U43_C07F28660"/>
</dbReference>
<proteinExistence type="predicted"/>
<protein>
    <submittedName>
        <fullName evidence="1">Uncharacterized protein</fullName>
    </submittedName>
</protein>